<evidence type="ECO:0000313" key="2">
    <source>
        <dbReference type="Proteomes" id="UP000054683"/>
    </source>
</evidence>
<dbReference type="EMBL" id="FCOK02000018">
    <property type="protein sequence ID" value="SAL34627.1"/>
    <property type="molecule type" value="Genomic_DNA"/>
</dbReference>
<proteinExistence type="predicted"/>
<accession>A0A158GRX3</accession>
<protein>
    <submittedName>
        <fullName evidence="1">Transposase IS66</fullName>
    </submittedName>
</protein>
<sequence>MYGQSPQLVRYIGNGNKPIINKRRENAIRPFVIAGADGCLPIETATAALWAIRQKFPLIFPRLEP</sequence>
<organism evidence="1 2">
    <name type="scientific">Caballeronia udeis</name>
    <dbReference type="NCBI Taxonomy" id="1232866"/>
    <lineage>
        <taxon>Bacteria</taxon>
        <taxon>Pseudomonadati</taxon>
        <taxon>Pseudomonadota</taxon>
        <taxon>Betaproteobacteria</taxon>
        <taxon>Burkholderiales</taxon>
        <taxon>Burkholderiaceae</taxon>
        <taxon>Caballeronia</taxon>
    </lineage>
</organism>
<gene>
    <name evidence="1" type="ORF">AWB69_03186</name>
</gene>
<name>A0A158GRX3_9BURK</name>
<dbReference type="AlphaFoldDB" id="A0A158GRX3"/>
<dbReference type="Proteomes" id="UP000054683">
    <property type="component" value="Unassembled WGS sequence"/>
</dbReference>
<evidence type="ECO:0000313" key="1">
    <source>
        <dbReference type="EMBL" id="SAL34627.1"/>
    </source>
</evidence>
<reference evidence="1 2" key="1">
    <citation type="submission" date="2016-01" db="EMBL/GenBank/DDBJ databases">
        <authorList>
            <person name="Oliw E.H."/>
        </authorList>
    </citation>
    <scope>NUCLEOTIDE SEQUENCE [LARGE SCALE GENOMIC DNA]</scope>
    <source>
        <strain evidence="1">LMG 27134</strain>
    </source>
</reference>